<evidence type="ECO:0000313" key="3">
    <source>
        <dbReference type="Proteomes" id="UP000823561"/>
    </source>
</evidence>
<keyword evidence="1" id="KW-0732">Signal</keyword>
<comment type="caution">
    <text evidence="2">The sequence shown here is derived from an EMBL/GenBank/DDBJ whole genome shotgun (WGS) entry which is preliminary data.</text>
</comment>
<dbReference type="Proteomes" id="UP000823561">
    <property type="component" value="Chromosome 8"/>
</dbReference>
<evidence type="ECO:0000256" key="1">
    <source>
        <dbReference type="SAM" id="SignalP"/>
    </source>
</evidence>
<proteinExistence type="predicted"/>
<feature type="signal peptide" evidence="1">
    <location>
        <begin position="1"/>
        <end position="30"/>
    </location>
</feature>
<accession>A0AAV6GUT0</accession>
<keyword evidence="3" id="KW-1185">Reference proteome</keyword>
<gene>
    <name evidence="2" type="ORF">AALO_G00108390</name>
</gene>
<dbReference type="EMBL" id="JADWDJ010000008">
    <property type="protein sequence ID" value="KAG5276671.1"/>
    <property type="molecule type" value="Genomic_DNA"/>
</dbReference>
<organism evidence="2 3">
    <name type="scientific">Alosa alosa</name>
    <name type="common">allis shad</name>
    <dbReference type="NCBI Taxonomy" id="278164"/>
    <lineage>
        <taxon>Eukaryota</taxon>
        <taxon>Metazoa</taxon>
        <taxon>Chordata</taxon>
        <taxon>Craniata</taxon>
        <taxon>Vertebrata</taxon>
        <taxon>Euteleostomi</taxon>
        <taxon>Actinopterygii</taxon>
        <taxon>Neopterygii</taxon>
        <taxon>Teleostei</taxon>
        <taxon>Clupei</taxon>
        <taxon>Clupeiformes</taxon>
        <taxon>Clupeoidei</taxon>
        <taxon>Clupeidae</taxon>
        <taxon>Alosa</taxon>
    </lineage>
</organism>
<feature type="chain" id="PRO_5043551813" description="Secreted protein" evidence="1">
    <location>
        <begin position="31"/>
        <end position="82"/>
    </location>
</feature>
<name>A0AAV6GUT0_9TELE</name>
<protein>
    <recommendedName>
        <fullName evidence="4">Secreted protein</fullName>
    </recommendedName>
</protein>
<sequence>MQPARSCSSASPWLRLCCTVFCNMLQFLRSRTPLANRRCNSPETQLCKSPKYRTTKFFINGLRTRMQFEGCPPDPDYGRHHG</sequence>
<evidence type="ECO:0000313" key="2">
    <source>
        <dbReference type="EMBL" id="KAG5276671.1"/>
    </source>
</evidence>
<reference evidence="2" key="1">
    <citation type="submission" date="2020-10" db="EMBL/GenBank/DDBJ databases">
        <title>Chromosome-scale genome assembly of the Allis shad, Alosa alosa.</title>
        <authorList>
            <person name="Margot Z."/>
            <person name="Christophe K."/>
            <person name="Cabau C."/>
            <person name="Louis A."/>
            <person name="Berthelot C."/>
            <person name="Parey E."/>
            <person name="Roest Crollius H."/>
            <person name="Montfort J."/>
            <person name="Robinson-Rechavi M."/>
            <person name="Bucao C."/>
            <person name="Bouchez O."/>
            <person name="Gislard M."/>
            <person name="Lluch J."/>
            <person name="Milhes M."/>
            <person name="Lampietro C."/>
            <person name="Lopez Roques C."/>
            <person name="Donnadieu C."/>
            <person name="Braasch I."/>
            <person name="Desvignes T."/>
            <person name="Postlethwait J."/>
            <person name="Bobe J."/>
            <person name="Guiguen Y."/>
        </authorList>
    </citation>
    <scope>NUCLEOTIDE SEQUENCE</scope>
    <source>
        <strain evidence="2">M-15738</strain>
        <tissue evidence="2">Blood</tissue>
    </source>
</reference>
<dbReference type="AlphaFoldDB" id="A0AAV6GUT0"/>
<evidence type="ECO:0008006" key="4">
    <source>
        <dbReference type="Google" id="ProtNLM"/>
    </source>
</evidence>